<dbReference type="InterPro" id="IPR036188">
    <property type="entry name" value="FAD/NAD-bd_sf"/>
</dbReference>
<proteinExistence type="inferred from homology"/>
<keyword evidence="8 11" id="KW-0503">Monooxygenase</keyword>
<dbReference type="EC" id="1.14.15.46" evidence="11"/>
<dbReference type="PROSITE" id="PS01304">
    <property type="entry name" value="UBIH"/>
    <property type="match status" value="1"/>
</dbReference>
<comment type="catalytic activity">
    <reaction evidence="11">
        <text>a 4-hydroxy-3-(all-trans-polyprenyl)benzoate + 2 reduced [2Fe-2S]-[ferredoxin] + O2 + 2 H(+) = a 3,4-dihydroxy-5-(all-trans-polyprenyl)benzoate + 2 oxidized [2Fe-2S]-[ferredoxin] + H2O</text>
        <dbReference type="Rhea" id="RHEA:81195"/>
        <dbReference type="Rhea" id="RHEA-COMP:9514"/>
        <dbReference type="Rhea" id="RHEA-COMP:10000"/>
        <dbReference type="Rhea" id="RHEA-COMP:10001"/>
        <dbReference type="Rhea" id="RHEA-COMP:10930"/>
        <dbReference type="ChEBI" id="CHEBI:15377"/>
        <dbReference type="ChEBI" id="CHEBI:15378"/>
        <dbReference type="ChEBI" id="CHEBI:15379"/>
        <dbReference type="ChEBI" id="CHEBI:33737"/>
        <dbReference type="ChEBI" id="CHEBI:33738"/>
        <dbReference type="ChEBI" id="CHEBI:64694"/>
        <dbReference type="ChEBI" id="CHEBI:78396"/>
        <dbReference type="EC" id="1.14.15.45"/>
    </reaction>
</comment>
<evidence type="ECO:0000256" key="1">
    <source>
        <dbReference type="ARBA" id="ARBA00001974"/>
    </source>
</evidence>
<keyword evidence="10 11" id="KW-0472">Membrane</keyword>
<keyword evidence="13" id="KW-0830">Ubiquinone</keyword>
<gene>
    <name evidence="11 13" type="primary">COQ6</name>
    <name evidence="13" type="ORF">Q9L58_001207</name>
</gene>
<evidence type="ECO:0000313" key="13">
    <source>
        <dbReference type="EMBL" id="KAL0639642.1"/>
    </source>
</evidence>
<comment type="cofactor">
    <cofactor evidence="1 11">
        <name>FAD</name>
        <dbReference type="ChEBI" id="CHEBI:57692"/>
    </cofactor>
</comment>
<evidence type="ECO:0000256" key="6">
    <source>
        <dbReference type="ARBA" id="ARBA00022827"/>
    </source>
</evidence>
<dbReference type="Gene3D" id="3.50.50.60">
    <property type="entry name" value="FAD/NAD(P)-binding domain"/>
    <property type="match status" value="2"/>
</dbReference>
<comment type="catalytic activity">
    <reaction evidence="11">
        <text>a 2-methoxy-6-(all-trans-polyprenyl)phenol + 2 reduced [2Fe-2S]-[ferredoxin] + O2 + 2 H(+) = a 2-methoxy-6-(all-trans-polyprenyl)benzene-1,4-diol + 2 oxidized [2Fe-2S]-[ferredoxin] + H2O</text>
        <dbReference type="Rhea" id="RHEA:81183"/>
        <dbReference type="Rhea" id="RHEA-COMP:9551"/>
        <dbReference type="Rhea" id="RHEA-COMP:10000"/>
        <dbReference type="Rhea" id="RHEA-COMP:10001"/>
        <dbReference type="Rhea" id="RHEA-COMP:10858"/>
        <dbReference type="ChEBI" id="CHEBI:15377"/>
        <dbReference type="ChEBI" id="CHEBI:15378"/>
        <dbReference type="ChEBI" id="CHEBI:15379"/>
        <dbReference type="ChEBI" id="CHEBI:33737"/>
        <dbReference type="ChEBI" id="CHEBI:33738"/>
        <dbReference type="ChEBI" id="CHEBI:62731"/>
        <dbReference type="ChEBI" id="CHEBI:84166"/>
        <dbReference type="EC" id="1.14.15.46"/>
    </reaction>
</comment>
<evidence type="ECO:0000256" key="7">
    <source>
        <dbReference type="ARBA" id="ARBA00023002"/>
    </source>
</evidence>
<dbReference type="PANTHER" id="PTHR43876:SF7">
    <property type="entry name" value="UBIQUINONE BIOSYNTHESIS MONOOXYGENASE COQ6, MITOCHONDRIAL"/>
    <property type="match status" value="1"/>
</dbReference>
<evidence type="ECO:0000256" key="8">
    <source>
        <dbReference type="ARBA" id="ARBA00023033"/>
    </source>
</evidence>
<organism evidence="13 14">
    <name type="scientific">Discina gigas</name>
    <dbReference type="NCBI Taxonomy" id="1032678"/>
    <lineage>
        <taxon>Eukaryota</taxon>
        <taxon>Fungi</taxon>
        <taxon>Dikarya</taxon>
        <taxon>Ascomycota</taxon>
        <taxon>Pezizomycotina</taxon>
        <taxon>Pezizomycetes</taxon>
        <taxon>Pezizales</taxon>
        <taxon>Discinaceae</taxon>
        <taxon>Discina</taxon>
    </lineage>
</organism>
<keyword evidence="4 11" id="KW-0831">Ubiquinone biosynthesis</keyword>
<dbReference type="Proteomes" id="UP001447188">
    <property type="component" value="Unassembled WGS sequence"/>
</dbReference>
<dbReference type="HAMAP" id="MF_03193">
    <property type="entry name" value="COQ6_monooxygenase"/>
    <property type="match status" value="1"/>
</dbReference>
<comment type="subunit">
    <text evidence="11">Component of a multi-subunit COQ enzyme complex, composed of at least COQ3, COQ4, COQ5, COQ6, COQ7 and COQ9.</text>
</comment>
<evidence type="ECO:0000256" key="11">
    <source>
        <dbReference type="HAMAP-Rule" id="MF_03193"/>
    </source>
</evidence>
<dbReference type="InterPro" id="IPR002938">
    <property type="entry name" value="FAD-bd"/>
</dbReference>
<evidence type="ECO:0000256" key="3">
    <source>
        <dbReference type="ARBA" id="ARBA00022630"/>
    </source>
</evidence>
<evidence type="ECO:0000256" key="10">
    <source>
        <dbReference type="ARBA" id="ARBA00023136"/>
    </source>
</evidence>
<keyword evidence="7 11" id="KW-0560">Oxidoreductase</keyword>
<keyword evidence="6 11" id="KW-0274">FAD</keyword>
<sequence>MNSLRYLRQGSAAVFIPLSSKFPVGPQLLLRKRYYATVTNADLYDVVVVGGGPAGLSLATSLRSSSVTAGLRVALVEGLDLAHARNWKSEPETYSNRVSSLTPGSVGFLTDIGAWKHVQRDRVQAYHGMQVWDGVSGSRIEFNWNSSASETIAYMTENSNLVHGLLSRISELGGVEIIDKTRVESISFGEDNGELDLRTWPVVEITGGRKLVARLLVGADGANSPVRTFAGIESRGWDYERHGVVATVKLEEGSRVGVEKTAYQRFLPTGPVALLPLPGDFATLVWSTTPQVAAKLKTLAPDEFSAMVNAAFRLSHVDIDYIKGLSEGIAGEVQWRERVSQFDYTRVPARVVGVQDKSVASFPLKMRHADSYIAERIALVGDAAHTVHPLAGQGLNQGIGDIQSLIETLEAAVQHGQDIGNSSLLPFVTPNISNIFSLANQGSILSLEPYYSAQYFKNDLMLGVVDKLHKLYSTTSAPVVALRSLGLSVVNTMGGLKSLIMKQAAGRR</sequence>
<comment type="caution">
    <text evidence="13">The sequence shown here is derived from an EMBL/GenBank/DDBJ whole genome shotgun (WGS) entry which is preliminary data.</text>
</comment>
<feature type="domain" description="FAD-binding" evidence="12">
    <location>
        <begin position="44"/>
        <end position="414"/>
    </location>
</feature>
<protein>
    <recommendedName>
        <fullName evidence="11">Ubiquinone biosynthesis monooxygenase COQ6, mitochondrial</fullName>
        <ecNumber evidence="11">1.14.15.45</ecNumber>
    </recommendedName>
    <alternativeName>
        <fullName evidence="11">2-methoxy-6-polyprenolphenol 4-hydroxylase</fullName>
        <ecNumber evidence="11">1.14.15.46</ecNumber>
    </alternativeName>
</protein>
<evidence type="ECO:0000256" key="9">
    <source>
        <dbReference type="ARBA" id="ARBA00023128"/>
    </source>
</evidence>
<keyword evidence="9 11" id="KW-0496">Mitochondrion</keyword>
<comment type="function">
    <text evidence="11">FAD-dependent monooxygenase required for two non-consecutive steps during ubiquinone biosynthesis. Required for the C5-ring hydroxylation during ubiquinone biosynthesis by catalyzing the hydroxylation of 4-hydroxy-3-(all-trans-polyprenyl)benzoic acid to 3,4-dihydroxy-5-(all-trans-polyprenyl)benzoic acid. Also acts downstream of coq4, for the C1-hydroxylation during ubiquinone biosynthesis by catalyzing the hydroxylation of 2-methoxy-6-(all-trans-polyprenyl)phenol to 2-methoxy-6-(all-trans-polyprenyl)benzene-1,4-diol. The electrons required for the hydroxylation reaction are funneled indirectly to coq6 from NADPH via a ferredoxin/ferredoxin reductase system.</text>
</comment>
<evidence type="ECO:0000256" key="5">
    <source>
        <dbReference type="ARBA" id="ARBA00022792"/>
    </source>
</evidence>
<evidence type="ECO:0000256" key="4">
    <source>
        <dbReference type="ARBA" id="ARBA00022688"/>
    </source>
</evidence>
<comment type="similarity">
    <text evidence="2 11">Belongs to the UbiH/COQ6 family.</text>
</comment>
<keyword evidence="14" id="KW-1185">Reference proteome</keyword>
<dbReference type="InterPro" id="IPR018168">
    <property type="entry name" value="Ubi_Hdrlase_CS"/>
</dbReference>
<name>A0ABR3GV94_9PEZI</name>
<keyword evidence="3 11" id="KW-0285">Flavoprotein</keyword>
<dbReference type="NCBIfam" id="TIGR01988">
    <property type="entry name" value="Ubi-OHases"/>
    <property type="match status" value="1"/>
</dbReference>
<evidence type="ECO:0000313" key="14">
    <source>
        <dbReference type="Proteomes" id="UP001447188"/>
    </source>
</evidence>
<accession>A0ABR3GV94</accession>
<comment type="pathway">
    <text evidence="11">Cofactor biosynthesis; ubiquinone biosynthesis.</text>
</comment>
<dbReference type="InterPro" id="IPR051205">
    <property type="entry name" value="UbiH/COQ6_monooxygenase"/>
</dbReference>
<evidence type="ECO:0000259" key="12">
    <source>
        <dbReference type="Pfam" id="PF01494"/>
    </source>
</evidence>
<dbReference type="PRINTS" id="PR00420">
    <property type="entry name" value="RNGMNOXGNASE"/>
</dbReference>
<dbReference type="InterPro" id="IPR000689">
    <property type="entry name" value="UbQ_mOase_COQ6"/>
</dbReference>
<dbReference type="SUPFAM" id="SSF51905">
    <property type="entry name" value="FAD/NAD(P)-binding domain"/>
    <property type="match status" value="1"/>
</dbReference>
<evidence type="ECO:0000256" key="2">
    <source>
        <dbReference type="ARBA" id="ARBA00005349"/>
    </source>
</evidence>
<dbReference type="EC" id="1.14.15.45" evidence="11"/>
<dbReference type="Pfam" id="PF01494">
    <property type="entry name" value="FAD_binding_3"/>
    <property type="match status" value="1"/>
</dbReference>
<keyword evidence="5 11" id="KW-0999">Mitochondrion inner membrane</keyword>
<reference evidence="13 14" key="1">
    <citation type="submission" date="2024-02" db="EMBL/GenBank/DDBJ databases">
        <title>Discinaceae phylogenomics.</title>
        <authorList>
            <person name="Dirks A.C."/>
            <person name="James T.Y."/>
        </authorList>
    </citation>
    <scope>NUCLEOTIDE SEQUENCE [LARGE SCALE GENOMIC DNA]</scope>
    <source>
        <strain evidence="13 14">ACD0624</strain>
    </source>
</reference>
<dbReference type="PANTHER" id="PTHR43876">
    <property type="entry name" value="UBIQUINONE BIOSYNTHESIS MONOOXYGENASE COQ6, MITOCHONDRIAL"/>
    <property type="match status" value="1"/>
</dbReference>
<dbReference type="EMBL" id="JBBBZM010000009">
    <property type="protein sequence ID" value="KAL0639642.1"/>
    <property type="molecule type" value="Genomic_DNA"/>
</dbReference>
<dbReference type="InterPro" id="IPR010971">
    <property type="entry name" value="UbiH/COQ6"/>
</dbReference>
<comment type="subcellular location">
    <subcellularLocation>
        <location evidence="11">Mitochondrion inner membrane</location>
        <topology evidence="11">Peripheral membrane protein</topology>
        <orientation evidence="11">Matrix side</orientation>
    </subcellularLocation>
</comment>
<dbReference type="GO" id="GO:0004497">
    <property type="term" value="F:monooxygenase activity"/>
    <property type="evidence" value="ECO:0007669"/>
    <property type="project" value="UniProtKB-KW"/>
</dbReference>